<dbReference type="RefSeq" id="WP_167080682.1">
    <property type="nucleotide sequence ID" value="NZ_VVIW01000028.1"/>
</dbReference>
<evidence type="ECO:0000313" key="1">
    <source>
        <dbReference type="EMBL" id="NHZ44209.1"/>
    </source>
</evidence>
<name>A0ABX0ML31_9BURK</name>
<protein>
    <submittedName>
        <fullName evidence="1">Uncharacterized protein</fullName>
    </submittedName>
</protein>
<sequence length="78" mass="8854">MINQFLPSIDGMRADGAVLLLKWDGERSANRCTVVITKVEVDYIWRQDSDDMAQSLRTALADYRPPQGIWFRLPPASS</sequence>
<organism evidence="1 2">
    <name type="scientific">Massilia aquatica</name>
    <dbReference type="NCBI Taxonomy" id="2609000"/>
    <lineage>
        <taxon>Bacteria</taxon>
        <taxon>Pseudomonadati</taxon>
        <taxon>Pseudomonadota</taxon>
        <taxon>Betaproteobacteria</taxon>
        <taxon>Burkholderiales</taxon>
        <taxon>Oxalobacteraceae</taxon>
        <taxon>Telluria group</taxon>
        <taxon>Massilia</taxon>
    </lineage>
</organism>
<comment type="caution">
    <text evidence="1">The sequence shown here is derived from an EMBL/GenBank/DDBJ whole genome shotgun (WGS) entry which is preliminary data.</text>
</comment>
<dbReference type="EMBL" id="VVIW01000028">
    <property type="protein sequence ID" value="NHZ44209.1"/>
    <property type="molecule type" value="Genomic_DNA"/>
</dbReference>
<proteinExistence type="predicted"/>
<evidence type="ECO:0000313" key="2">
    <source>
        <dbReference type="Proteomes" id="UP000819052"/>
    </source>
</evidence>
<gene>
    <name evidence="1" type="ORF">F1609_29185</name>
</gene>
<dbReference type="Proteomes" id="UP000819052">
    <property type="component" value="Unassembled WGS sequence"/>
</dbReference>
<reference evidence="1 2" key="1">
    <citation type="submission" date="2019-09" db="EMBL/GenBank/DDBJ databases">
        <title>Taxonomy of Antarctic Massilia spp.: description of Massilia rubra sp. nov., Massilia aquatica sp. nov., Massilia mucilaginosa sp. nov., Massilia frigida sp. nov. isolated from streams, lakes and regoliths.</title>
        <authorList>
            <person name="Holochova P."/>
            <person name="Sedlacek I."/>
            <person name="Kralova S."/>
            <person name="Maslanova I."/>
            <person name="Busse H.-J."/>
            <person name="Stankova E."/>
            <person name="Vrbovska V."/>
            <person name="Kovarovic V."/>
            <person name="Bartak M."/>
            <person name="Svec P."/>
            <person name="Pantucek R."/>
        </authorList>
    </citation>
    <scope>NUCLEOTIDE SEQUENCE [LARGE SCALE GENOMIC DNA]</scope>
    <source>
        <strain evidence="1 2">CCM 8693</strain>
    </source>
</reference>
<keyword evidence="2" id="KW-1185">Reference proteome</keyword>
<accession>A0ABX0ML31</accession>